<evidence type="ECO:0000313" key="4">
    <source>
        <dbReference type="EMBL" id="KAK3263088.1"/>
    </source>
</evidence>
<feature type="domain" description="Carbohydrate kinase FGGY N-terminal" evidence="3">
    <location>
        <begin position="60"/>
        <end position="202"/>
    </location>
</feature>
<proteinExistence type="predicted"/>
<evidence type="ECO:0000313" key="5">
    <source>
        <dbReference type="Proteomes" id="UP001190700"/>
    </source>
</evidence>
<dbReference type="SUPFAM" id="SSF53067">
    <property type="entry name" value="Actin-like ATPase domain"/>
    <property type="match status" value="1"/>
</dbReference>
<keyword evidence="5" id="KW-1185">Reference proteome</keyword>
<dbReference type="GO" id="GO:0016301">
    <property type="term" value="F:kinase activity"/>
    <property type="evidence" value="ECO:0007669"/>
    <property type="project" value="UniProtKB-KW"/>
</dbReference>
<dbReference type="InterPro" id="IPR050406">
    <property type="entry name" value="FGGY_Carb_Kinase"/>
</dbReference>
<dbReference type="AlphaFoldDB" id="A0AAE0KW87"/>
<evidence type="ECO:0000256" key="2">
    <source>
        <dbReference type="ARBA" id="ARBA00022777"/>
    </source>
</evidence>
<gene>
    <name evidence="4" type="ORF">CYMTET_28088</name>
</gene>
<organism evidence="4 5">
    <name type="scientific">Cymbomonas tetramitiformis</name>
    <dbReference type="NCBI Taxonomy" id="36881"/>
    <lineage>
        <taxon>Eukaryota</taxon>
        <taxon>Viridiplantae</taxon>
        <taxon>Chlorophyta</taxon>
        <taxon>Pyramimonadophyceae</taxon>
        <taxon>Pyramimonadales</taxon>
        <taxon>Pyramimonadaceae</taxon>
        <taxon>Cymbomonas</taxon>
    </lineage>
</organism>
<sequence length="202" mass="22029">MKAQLKRHMPVSKAGDRVPLGGRLSLFAPPIQVQRSKNSRSKTSRCPATRAKHLRVSGNYSIGVDVGTQSTKAVVYDCLERTVVGRGAYAYGLLPCDKPGVAEQDPATWEKGMREAIKQATSDLDPSKVSAIGVSGQQHGLVAVDSHDQVIRPSKLWCDLESAAEAELLSQAWGVDMQPAFTATKILWLKNNEPDNFARMEK</sequence>
<dbReference type="Pfam" id="PF00370">
    <property type="entry name" value="FGGY_N"/>
    <property type="match status" value="1"/>
</dbReference>
<comment type="caution">
    <text evidence="4">The sequence shown here is derived from an EMBL/GenBank/DDBJ whole genome shotgun (WGS) entry which is preliminary data.</text>
</comment>
<keyword evidence="2" id="KW-0418">Kinase</keyword>
<evidence type="ECO:0000259" key="3">
    <source>
        <dbReference type="Pfam" id="PF00370"/>
    </source>
</evidence>
<feature type="non-terminal residue" evidence="4">
    <location>
        <position position="202"/>
    </location>
</feature>
<dbReference type="GO" id="GO:0005975">
    <property type="term" value="P:carbohydrate metabolic process"/>
    <property type="evidence" value="ECO:0007669"/>
    <property type="project" value="InterPro"/>
</dbReference>
<dbReference type="Proteomes" id="UP001190700">
    <property type="component" value="Unassembled WGS sequence"/>
</dbReference>
<dbReference type="InterPro" id="IPR018484">
    <property type="entry name" value="FGGY_N"/>
</dbReference>
<keyword evidence="1" id="KW-0808">Transferase</keyword>
<dbReference type="PANTHER" id="PTHR43095:SF5">
    <property type="entry name" value="XYLULOSE KINASE"/>
    <property type="match status" value="1"/>
</dbReference>
<protein>
    <recommendedName>
        <fullName evidence="3">Carbohydrate kinase FGGY N-terminal domain-containing protein</fullName>
    </recommendedName>
</protein>
<dbReference type="PANTHER" id="PTHR43095">
    <property type="entry name" value="SUGAR KINASE"/>
    <property type="match status" value="1"/>
</dbReference>
<dbReference type="Gene3D" id="3.30.420.40">
    <property type="match status" value="1"/>
</dbReference>
<accession>A0AAE0KW87</accession>
<dbReference type="InterPro" id="IPR043129">
    <property type="entry name" value="ATPase_NBD"/>
</dbReference>
<reference evidence="4 5" key="1">
    <citation type="journal article" date="2015" name="Genome Biol. Evol.">
        <title>Comparative Genomics of a Bacterivorous Green Alga Reveals Evolutionary Causalities and Consequences of Phago-Mixotrophic Mode of Nutrition.</title>
        <authorList>
            <person name="Burns J.A."/>
            <person name="Paasch A."/>
            <person name="Narechania A."/>
            <person name="Kim E."/>
        </authorList>
    </citation>
    <scope>NUCLEOTIDE SEQUENCE [LARGE SCALE GENOMIC DNA]</scope>
    <source>
        <strain evidence="4 5">PLY_AMNH</strain>
    </source>
</reference>
<dbReference type="EMBL" id="LGRX02015732">
    <property type="protein sequence ID" value="KAK3263088.1"/>
    <property type="molecule type" value="Genomic_DNA"/>
</dbReference>
<evidence type="ECO:0000256" key="1">
    <source>
        <dbReference type="ARBA" id="ARBA00022679"/>
    </source>
</evidence>
<name>A0AAE0KW87_9CHLO</name>